<sequence length="242" mass="26038">MAGEGDVKLLGVAVSPFALRVRMALQMKGVGYEYIEQDLFNKSELLVASNPVHKKVPVLIHGSKPICESSAIVQYVDEAWATGGPSILPADPYQRAVARFWAAYVDDKVFPAWVAIMRAATEEERAEKLAAAQDVVELMEGAFAECSGDGEEEEDKDFFGGDSVGYVDLALGSNLFWFQPLHEMFGVTVIDAGKAPRLAAWAERFLETEVAKVVAPAPGSVVEYAGKLSARRLAAAAAAANK</sequence>
<evidence type="ECO:0000313" key="9">
    <source>
        <dbReference type="Proteomes" id="UP000008810"/>
    </source>
</evidence>
<evidence type="ECO:0000256" key="2">
    <source>
        <dbReference type="ARBA" id="ARBA00025743"/>
    </source>
</evidence>
<protein>
    <recommendedName>
        <fullName evidence="4">Glutathione S-transferase</fullName>
        <ecNumber evidence="4">2.5.1.18</ecNumber>
    </recommendedName>
</protein>
<dbReference type="EMBL" id="CM000881">
    <property type="protein sequence ID" value="KQK08511.1"/>
    <property type="molecule type" value="Genomic_DNA"/>
</dbReference>
<dbReference type="InterPro" id="IPR040079">
    <property type="entry name" value="Glutathione_S-Trfase"/>
</dbReference>
<dbReference type="SUPFAM" id="SSF52833">
    <property type="entry name" value="Thioredoxin-like"/>
    <property type="match status" value="1"/>
</dbReference>
<feature type="domain" description="GST C-terminal" evidence="6">
    <location>
        <begin position="91"/>
        <end position="228"/>
    </location>
</feature>
<dbReference type="Proteomes" id="UP000008810">
    <property type="component" value="Chromosome 2"/>
</dbReference>
<dbReference type="PROSITE" id="PS50405">
    <property type="entry name" value="GST_CTER"/>
    <property type="match status" value="1"/>
</dbReference>
<comment type="similarity">
    <text evidence="2">Belongs to the GST superfamily. Tau family.</text>
</comment>
<dbReference type="SUPFAM" id="SSF47616">
    <property type="entry name" value="GST C-terminal domain-like"/>
    <property type="match status" value="1"/>
</dbReference>
<dbReference type="SFLD" id="SFLDG01152">
    <property type="entry name" value="Main.3:_Omega-_and_Tau-like"/>
    <property type="match status" value="1"/>
</dbReference>
<dbReference type="SFLD" id="SFLDS00019">
    <property type="entry name" value="Glutathione_Transferase_(cytos"/>
    <property type="match status" value="1"/>
</dbReference>
<dbReference type="Pfam" id="PF02798">
    <property type="entry name" value="GST_N"/>
    <property type="match status" value="1"/>
</dbReference>
<comment type="catalytic activity">
    <reaction evidence="3 4">
        <text>RX + glutathione = an S-substituted glutathione + a halide anion + H(+)</text>
        <dbReference type="Rhea" id="RHEA:16437"/>
        <dbReference type="ChEBI" id="CHEBI:15378"/>
        <dbReference type="ChEBI" id="CHEBI:16042"/>
        <dbReference type="ChEBI" id="CHEBI:17792"/>
        <dbReference type="ChEBI" id="CHEBI:57925"/>
        <dbReference type="ChEBI" id="CHEBI:90779"/>
        <dbReference type="EC" id="2.5.1.18"/>
    </reaction>
</comment>
<dbReference type="InterPro" id="IPR036249">
    <property type="entry name" value="Thioredoxin-like_sf"/>
</dbReference>
<reference evidence="7" key="2">
    <citation type="submission" date="2017-06" db="EMBL/GenBank/DDBJ databases">
        <title>WGS assembly of Brachypodium distachyon.</title>
        <authorList>
            <consortium name="The International Brachypodium Initiative"/>
            <person name="Lucas S."/>
            <person name="Harmon-Smith M."/>
            <person name="Lail K."/>
            <person name="Tice H."/>
            <person name="Grimwood J."/>
            <person name="Bruce D."/>
            <person name="Barry K."/>
            <person name="Shu S."/>
            <person name="Lindquist E."/>
            <person name="Wang M."/>
            <person name="Pitluck S."/>
            <person name="Vogel J.P."/>
            <person name="Garvin D.F."/>
            <person name="Mockler T.C."/>
            <person name="Schmutz J."/>
            <person name="Rokhsar D."/>
            <person name="Bevan M.W."/>
        </authorList>
    </citation>
    <scope>NUCLEOTIDE SEQUENCE</scope>
    <source>
        <strain evidence="7">Bd21</strain>
    </source>
</reference>
<feature type="domain" description="GST N-terminal" evidence="5">
    <location>
        <begin position="5"/>
        <end position="84"/>
    </location>
</feature>
<dbReference type="InterPro" id="IPR004045">
    <property type="entry name" value="Glutathione_S-Trfase_N"/>
</dbReference>
<reference evidence="8" key="3">
    <citation type="submission" date="2018-08" db="UniProtKB">
        <authorList>
            <consortium name="EnsemblPlants"/>
        </authorList>
    </citation>
    <scope>IDENTIFICATION</scope>
    <source>
        <strain evidence="8">cv. Bd21</strain>
    </source>
</reference>
<dbReference type="KEGG" id="bdi:100821193"/>
<dbReference type="InterPro" id="IPR045073">
    <property type="entry name" value="Omega/Tau-like"/>
</dbReference>
<reference evidence="7 8" key="1">
    <citation type="journal article" date="2010" name="Nature">
        <title>Genome sequencing and analysis of the model grass Brachypodium distachyon.</title>
        <authorList>
            <consortium name="International Brachypodium Initiative"/>
        </authorList>
    </citation>
    <scope>NUCLEOTIDE SEQUENCE [LARGE SCALE GENOMIC DNA]</scope>
    <source>
        <strain evidence="7">Bd21</strain>
        <strain evidence="8">cv. Bd21</strain>
    </source>
</reference>
<dbReference type="GO" id="GO:0005737">
    <property type="term" value="C:cytoplasm"/>
    <property type="evidence" value="ECO:0000318"/>
    <property type="project" value="GO_Central"/>
</dbReference>
<dbReference type="FunFam" id="1.20.1050.10:FF:000016">
    <property type="entry name" value="Glutathione S-transferase U9"/>
    <property type="match status" value="1"/>
</dbReference>
<comment type="function">
    <text evidence="4">Is involved in the conjugation of reduced glutathione to a wide number of exogenous and endogenous hydrophobic electrophiles.</text>
</comment>
<evidence type="ECO:0000313" key="8">
    <source>
        <dbReference type="EnsemblPlants" id="KQK08511"/>
    </source>
</evidence>
<proteinExistence type="inferred from homology"/>
<dbReference type="CDD" id="cd03185">
    <property type="entry name" value="GST_C_Tau"/>
    <property type="match status" value="1"/>
</dbReference>
<dbReference type="RefSeq" id="XP_010231970.1">
    <property type="nucleotide sequence ID" value="XM_010233668.3"/>
</dbReference>
<dbReference type="PANTHER" id="PTHR11260">
    <property type="entry name" value="GLUTATHIONE S-TRANSFERASE, GST, SUPERFAMILY, GST DOMAIN CONTAINING"/>
    <property type="match status" value="1"/>
</dbReference>
<dbReference type="PROSITE" id="PS50404">
    <property type="entry name" value="GST_NTER"/>
    <property type="match status" value="1"/>
</dbReference>
<evidence type="ECO:0000256" key="1">
    <source>
        <dbReference type="ARBA" id="ARBA00022679"/>
    </source>
</evidence>
<dbReference type="SFLD" id="SFLDG00358">
    <property type="entry name" value="Main_(cytGST)"/>
    <property type="match status" value="1"/>
</dbReference>
<dbReference type="InterPro" id="IPR045074">
    <property type="entry name" value="GST_C_Tau"/>
</dbReference>
<dbReference type="Pfam" id="PF13410">
    <property type="entry name" value="GST_C_2"/>
    <property type="match status" value="1"/>
</dbReference>
<dbReference type="GO" id="GO:0006749">
    <property type="term" value="P:glutathione metabolic process"/>
    <property type="evidence" value="ECO:0000318"/>
    <property type="project" value="GO_Central"/>
</dbReference>
<dbReference type="InterPro" id="IPR036282">
    <property type="entry name" value="Glutathione-S-Trfase_C_sf"/>
</dbReference>
<organism evidence="8">
    <name type="scientific">Brachypodium distachyon</name>
    <name type="common">Purple false brome</name>
    <name type="synonym">Trachynia distachya</name>
    <dbReference type="NCBI Taxonomy" id="15368"/>
    <lineage>
        <taxon>Eukaryota</taxon>
        <taxon>Viridiplantae</taxon>
        <taxon>Streptophyta</taxon>
        <taxon>Embryophyta</taxon>
        <taxon>Tracheophyta</taxon>
        <taxon>Spermatophyta</taxon>
        <taxon>Magnoliopsida</taxon>
        <taxon>Liliopsida</taxon>
        <taxon>Poales</taxon>
        <taxon>Poaceae</taxon>
        <taxon>BOP clade</taxon>
        <taxon>Pooideae</taxon>
        <taxon>Stipodae</taxon>
        <taxon>Brachypodieae</taxon>
        <taxon>Brachypodium</taxon>
    </lineage>
</organism>
<dbReference type="GO" id="GO:0009407">
    <property type="term" value="P:toxin catabolic process"/>
    <property type="evidence" value="ECO:0007669"/>
    <property type="project" value="UniProtKB-ARBA"/>
</dbReference>
<evidence type="ECO:0000256" key="4">
    <source>
        <dbReference type="RuleBase" id="RU369102"/>
    </source>
</evidence>
<evidence type="ECO:0000256" key="3">
    <source>
        <dbReference type="ARBA" id="ARBA00047960"/>
    </source>
</evidence>
<name>I1HP00_BRADI</name>
<dbReference type="CDD" id="cd03058">
    <property type="entry name" value="GST_N_Tau"/>
    <property type="match status" value="1"/>
</dbReference>
<comment type="subcellular location">
    <subcellularLocation>
        <location evidence="4">Cytoplasm</location>
        <location evidence="4">Cytosol</location>
    </subcellularLocation>
</comment>
<dbReference type="FunFam" id="3.40.30.10:FF:000044">
    <property type="entry name" value="Glutathione S-transferase GSTU6"/>
    <property type="match status" value="1"/>
</dbReference>
<keyword evidence="1 4" id="KW-0808">Transferase</keyword>
<dbReference type="HOGENOM" id="CLU_011226_18_0_1"/>
<dbReference type="PANTHER" id="PTHR11260:SF747">
    <property type="entry name" value="GLUTATHIONE TRANSFERASE"/>
    <property type="match status" value="1"/>
</dbReference>
<dbReference type="Gene3D" id="3.40.30.10">
    <property type="entry name" value="Glutaredoxin"/>
    <property type="match status" value="1"/>
</dbReference>
<dbReference type="OrthoDB" id="4951845at2759"/>
<accession>I1HP00</accession>
<evidence type="ECO:0000313" key="7">
    <source>
        <dbReference type="EMBL" id="KQK08511.1"/>
    </source>
</evidence>
<dbReference type="Gramene" id="KQK08511">
    <property type="protein sequence ID" value="KQK08511"/>
    <property type="gene ID" value="BRADI_2g42260v3"/>
</dbReference>
<dbReference type="EC" id="2.5.1.18" evidence="4"/>
<keyword evidence="4" id="KW-0963">Cytoplasm</keyword>
<dbReference type="GO" id="GO:0005829">
    <property type="term" value="C:cytosol"/>
    <property type="evidence" value="ECO:0007669"/>
    <property type="project" value="UniProtKB-SubCell"/>
</dbReference>
<dbReference type="OMA" id="VWANGVS"/>
<dbReference type="InterPro" id="IPR010987">
    <property type="entry name" value="Glutathione-S-Trfase_C-like"/>
</dbReference>
<dbReference type="eggNOG" id="KOG0406">
    <property type="taxonomic scope" value="Eukaryota"/>
</dbReference>
<evidence type="ECO:0000259" key="5">
    <source>
        <dbReference type="PROSITE" id="PS50404"/>
    </source>
</evidence>
<dbReference type="GO" id="GO:0004364">
    <property type="term" value="F:glutathione transferase activity"/>
    <property type="evidence" value="ECO:0000318"/>
    <property type="project" value="GO_Central"/>
</dbReference>
<dbReference type="GeneID" id="100821193"/>
<dbReference type="AlphaFoldDB" id="I1HP00"/>
<keyword evidence="9" id="KW-1185">Reference proteome</keyword>
<evidence type="ECO:0000259" key="6">
    <source>
        <dbReference type="PROSITE" id="PS50405"/>
    </source>
</evidence>
<dbReference type="EnsemblPlants" id="KQK08511">
    <property type="protein sequence ID" value="KQK08511"/>
    <property type="gene ID" value="BRADI_2g42260v3"/>
</dbReference>
<dbReference type="Gene3D" id="1.20.1050.10">
    <property type="match status" value="1"/>
</dbReference>
<gene>
    <name evidence="8" type="primary">LOC100821193</name>
    <name evidence="7" type="ORF">BRADI_2g42260v3</name>
</gene>
<dbReference type="STRING" id="15368.I1HP00"/>